<dbReference type="GO" id="GO:0016491">
    <property type="term" value="F:oxidoreductase activity"/>
    <property type="evidence" value="ECO:0007669"/>
    <property type="project" value="UniProtKB-KW"/>
</dbReference>
<dbReference type="RefSeq" id="WP_375357438.1">
    <property type="nucleotide sequence ID" value="NZ_JBHHMI010000026.1"/>
</dbReference>
<reference evidence="5 6" key="1">
    <citation type="submission" date="2024-09" db="EMBL/GenBank/DDBJ databases">
        <title>Paenibacillus zeirhizospherea sp. nov., isolated from surface of the maize (Zea mays) roots in a horticulture field, Hungary.</title>
        <authorList>
            <person name="Marton D."/>
            <person name="Farkas M."/>
            <person name="Bedics A."/>
            <person name="Toth E."/>
            <person name="Tancsics A."/>
            <person name="Boka K."/>
            <person name="Maroti G."/>
            <person name="Kriszt B."/>
            <person name="Cserhati M."/>
        </authorList>
    </citation>
    <scope>NUCLEOTIDE SEQUENCE [LARGE SCALE GENOMIC DNA]</scope>
    <source>
        <strain evidence="5 6">KCTC 33519</strain>
    </source>
</reference>
<keyword evidence="6" id="KW-1185">Reference proteome</keyword>
<comment type="caution">
    <text evidence="5">The sequence shown here is derived from an EMBL/GenBank/DDBJ whole genome shotgun (WGS) entry which is preliminary data.</text>
</comment>
<evidence type="ECO:0000313" key="5">
    <source>
        <dbReference type="EMBL" id="MFB5269163.1"/>
    </source>
</evidence>
<sequence length="288" mass="33140">MQKVMLNNGVEMPIIGFGVYQINDAQECEQSVYDAIMAGYRLIDTASGYQNEEAVGRAIKRSGVPREELFVTTKLWIQNTGYDSTKKAFAKSLERLQLDYLDLYLIHQPFGDVYGSWRAMEELYHEGKIRAIGVSNFHPDRLVDLILHHEITPAVNQVETHPFCQQIESAALMKQYNVQIESWGPFAEGRNNMFQNEVLLSLAEKHHKSVAQVILRWLTQREVVVIPKSVHKERIIENFNIFDFELSQEDMETIAKLDTKQSSFLSYHDPETVKMLSSIKLDSLKLDV</sequence>
<keyword evidence="3 5" id="KW-0560">Oxidoreductase</keyword>
<evidence type="ECO:0000313" key="6">
    <source>
        <dbReference type="Proteomes" id="UP001580346"/>
    </source>
</evidence>
<dbReference type="PANTHER" id="PTHR43827:SF3">
    <property type="entry name" value="NADP-DEPENDENT OXIDOREDUCTASE DOMAIN-CONTAINING PROTEIN"/>
    <property type="match status" value="1"/>
</dbReference>
<gene>
    <name evidence="5" type="ORF">ACE41H_20575</name>
</gene>
<dbReference type="EC" id="1.1.1.-" evidence="5"/>
<evidence type="ECO:0000256" key="2">
    <source>
        <dbReference type="ARBA" id="ARBA00022857"/>
    </source>
</evidence>
<dbReference type="InterPro" id="IPR023210">
    <property type="entry name" value="NADP_OxRdtase_dom"/>
</dbReference>
<organism evidence="5 6">
    <name type="scientific">Paenibacillus enshidis</name>
    <dbReference type="NCBI Taxonomy" id="1458439"/>
    <lineage>
        <taxon>Bacteria</taxon>
        <taxon>Bacillati</taxon>
        <taxon>Bacillota</taxon>
        <taxon>Bacilli</taxon>
        <taxon>Bacillales</taxon>
        <taxon>Paenibacillaceae</taxon>
        <taxon>Paenibacillus</taxon>
    </lineage>
</organism>
<dbReference type="InterPro" id="IPR020471">
    <property type="entry name" value="AKR"/>
</dbReference>
<dbReference type="InterPro" id="IPR018170">
    <property type="entry name" value="Aldo/ket_reductase_CS"/>
</dbReference>
<evidence type="ECO:0000256" key="1">
    <source>
        <dbReference type="ARBA" id="ARBA00007905"/>
    </source>
</evidence>
<dbReference type="Gene3D" id="3.20.20.100">
    <property type="entry name" value="NADP-dependent oxidoreductase domain"/>
    <property type="match status" value="1"/>
</dbReference>
<proteinExistence type="inferred from homology"/>
<name>A0ABV5AY70_9BACL</name>
<dbReference type="PANTHER" id="PTHR43827">
    <property type="entry name" value="2,5-DIKETO-D-GLUCONIC ACID REDUCTASE"/>
    <property type="match status" value="1"/>
</dbReference>
<dbReference type="Proteomes" id="UP001580346">
    <property type="component" value="Unassembled WGS sequence"/>
</dbReference>
<dbReference type="InterPro" id="IPR036812">
    <property type="entry name" value="NAD(P)_OxRdtase_dom_sf"/>
</dbReference>
<dbReference type="PROSITE" id="PS00798">
    <property type="entry name" value="ALDOKETO_REDUCTASE_1"/>
    <property type="match status" value="1"/>
</dbReference>
<comment type="similarity">
    <text evidence="1">Belongs to the aldo/keto reductase family.</text>
</comment>
<protein>
    <submittedName>
        <fullName evidence="5">Aldo/keto reductase</fullName>
        <ecNumber evidence="5">1.1.1.-</ecNumber>
    </submittedName>
</protein>
<accession>A0ABV5AY70</accession>
<dbReference type="PIRSF" id="PIRSF000097">
    <property type="entry name" value="AKR"/>
    <property type="match status" value="1"/>
</dbReference>
<dbReference type="PROSITE" id="PS00062">
    <property type="entry name" value="ALDOKETO_REDUCTASE_2"/>
    <property type="match status" value="1"/>
</dbReference>
<feature type="domain" description="NADP-dependent oxidoreductase" evidence="4">
    <location>
        <begin position="15"/>
        <end position="258"/>
    </location>
</feature>
<dbReference type="PROSITE" id="PS00063">
    <property type="entry name" value="ALDOKETO_REDUCTASE_3"/>
    <property type="match status" value="1"/>
</dbReference>
<dbReference type="CDD" id="cd19133">
    <property type="entry name" value="AKR_AKR5F1"/>
    <property type="match status" value="1"/>
</dbReference>
<dbReference type="SUPFAM" id="SSF51430">
    <property type="entry name" value="NAD(P)-linked oxidoreductase"/>
    <property type="match status" value="1"/>
</dbReference>
<evidence type="ECO:0000256" key="3">
    <source>
        <dbReference type="ARBA" id="ARBA00023002"/>
    </source>
</evidence>
<keyword evidence="2" id="KW-0521">NADP</keyword>
<dbReference type="Pfam" id="PF00248">
    <property type="entry name" value="Aldo_ket_red"/>
    <property type="match status" value="1"/>
</dbReference>
<dbReference type="EMBL" id="JBHHMI010000026">
    <property type="protein sequence ID" value="MFB5269163.1"/>
    <property type="molecule type" value="Genomic_DNA"/>
</dbReference>
<dbReference type="PRINTS" id="PR00069">
    <property type="entry name" value="ALDKETRDTASE"/>
</dbReference>
<evidence type="ECO:0000259" key="4">
    <source>
        <dbReference type="Pfam" id="PF00248"/>
    </source>
</evidence>